<dbReference type="FunFam" id="2.40.50.140:FF:000133">
    <property type="entry name" value="cold shock domain-containing protein E1 isoform X1"/>
    <property type="match status" value="1"/>
</dbReference>
<dbReference type="InterPro" id="IPR019844">
    <property type="entry name" value="CSD_CS"/>
</dbReference>
<comment type="similarity">
    <text evidence="7">Belongs to the UNR family.</text>
</comment>
<proteinExistence type="inferred from homology"/>
<dbReference type="InterPro" id="IPR011129">
    <property type="entry name" value="CSD"/>
</dbReference>
<evidence type="ECO:0000256" key="3">
    <source>
        <dbReference type="ARBA" id="ARBA00022490"/>
    </source>
</evidence>
<dbReference type="InterPro" id="IPR024642">
    <property type="entry name" value="SUZ-C"/>
</dbReference>
<evidence type="ECO:0000313" key="13">
    <source>
        <dbReference type="EMBL" id="EPQ03790.1"/>
    </source>
</evidence>
<evidence type="ECO:0000256" key="6">
    <source>
        <dbReference type="ARBA" id="ARBA00022884"/>
    </source>
</evidence>
<evidence type="ECO:0000256" key="10">
    <source>
        <dbReference type="ARBA" id="ARBA00069501"/>
    </source>
</evidence>
<dbReference type="PROSITE" id="PS51857">
    <property type="entry name" value="CSD_2"/>
    <property type="match status" value="7"/>
</dbReference>
<dbReference type="Pfam" id="PF12901">
    <property type="entry name" value="SUZ-C"/>
    <property type="match status" value="1"/>
</dbReference>
<dbReference type="AlphaFoldDB" id="S7MJW5"/>
<dbReference type="GO" id="GO:0010494">
    <property type="term" value="C:cytoplasmic stress granule"/>
    <property type="evidence" value="ECO:0007669"/>
    <property type="project" value="UniProtKB-SubCell"/>
</dbReference>
<evidence type="ECO:0000256" key="1">
    <source>
        <dbReference type="ARBA" id="ARBA00004201"/>
    </source>
</evidence>
<keyword evidence="14" id="KW-1185">Reference proteome</keyword>
<comment type="function">
    <text evidence="8">RNA-binding protein involved in translationally coupled mRNA turnover. Implicated with other RNA-binding proteins in the cytoplasmic deadenylation/translational and decay interplay of the FOS mRNA mediated by the major coding-region determinant of instability (mCRD) domain. Required for efficient formation of stress granules.</text>
</comment>
<dbReference type="Proteomes" id="UP000052978">
    <property type="component" value="Unassembled WGS sequence"/>
</dbReference>
<dbReference type="PROSITE" id="PS51938">
    <property type="entry name" value="SUZ_C"/>
    <property type="match status" value="1"/>
</dbReference>
<dbReference type="eggNOG" id="ENOG502QSJ1">
    <property type="taxonomic scope" value="Eukaryota"/>
</dbReference>
<evidence type="ECO:0000256" key="2">
    <source>
        <dbReference type="ARBA" id="ARBA00004210"/>
    </source>
</evidence>
<keyword evidence="3" id="KW-0963">Cytoplasm</keyword>
<dbReference type="GO" id="GO:1905172">
    <property type="term" value="F:RISC complex binding"/>
    <property type="evidence" value="ECO:0007669"/>
    <property type="project" value="UniProtKB-ARBA"/>
</dbReference>
<dbReference type="EMBL" id="KE161437">
    <property type="protein sequence ID" value="EPQ03790.1"/>
    <property type="molecule type" value="Genomic_DNA"/>
</dbReference>
<dbReference type="Pfam" id="PF00313">
    <property type="entry name" value="CSD"/>
    <property type="match status" value="5"/>
</dbReference>
<dbReference type="Gene3D" id="2.40.50.140">
    <property type="entry name" value="Nucleic acid-binding proteins"/>
    <property type="match status" value="6"/>
</dbReference>
<gene>
    <name evidence="13" type="ORF">D623_10029972</name>
</gene>
<feature type="domain" description="CSD" evidence="11">
    <location>
        <begin position="196"/>
        <end position="258"/>
    </location>
</feature>
<name>S7MJW5_MYOBR</name>
<dbReference type="PANTHER" id="PTHR12913:SF1">
    <property type="entry name" value="COLD SHOCK DOMAIN-CONTAINING PROTEIN E1"/>
    <property type="match status" value="1"/>
</dbReference>
<dbReference type="Pfam" id="PF23456">
    <property type="entry name" value="CSDE1"/>
    <property type="match status" value="4"/>
</dbReference>
<dbReference type="FunFam" id="2.40.50.140:FF:000094">
    <property type="entry name" value="cold shock domain-containing protein E1 isoform X1"/>
    <property type="match status" value="1"/>
</dbReference>
<reference evidence="13 14" key="1">
    <citation type="journal article" date="2013" name="Nat. Commun.">
        <title>Genome analysis reveals insights into physiology and longevity of the Brandt's bat Myotis brandtii.</title>
        <authorList>
            <person name="Seim I."/>
            <person name="Fang X."/>
            <person name="Xiong Z."/>
            <person name="Lobanov A.V."/>
            <person name="Huang Z."/>
            <person name="Ma S."/>
            <person name="Feng Y."/>
            <person name="Turanov A.A."/>
            <person name="Zhu Y."/>
            <person name="Lenz T.L."/>
            <person name="Gerashchenko M.V."/>
            <person name="Fan D."/>
            <person name="Hee Yim S."/>
            <person name="Yao X."/>
            <person name="Jordan D."/>
            <person name="Xiong Y."/>
            <person name="Ma Y."/>
            <person name="Lyapunov A.N."/>
            <person name="Chen G."/>
            <person name="Kulakova O.I."/>
            <person name="Sun Y."/>
            <person name="Lee S.G."/>
            <person name="Bronson R.T."/>
            <person name="Moskalev A.A."/>
            <person name="Sunyaev S.R."/>
            <person name="Zhang G."/>
            <person name="Krogh A."/>
            <person name="Wang J."/>
            <person name="Gladyshev V.N."/>
        </authorList>
    </citation>
    <scope>NUCLEOTIDE SEQUENCE [LARGE SCALE GENOMIC DNA]</scope>
</reference>
<protein>
    <recommendedName>
        <fullName evidence="10">Cold shock domain-containing protein E1</fullName>
    </recommendedName>
</protein>
<evidence type="ECO:0000256" key="4">
    <source>
        <dbReference type="ARBA" id="ARBA00022553"/>
    </source>
</evidence>
<keyword evidence="6" id="KW-0694">RNA-binding</keyword>
<dbReference type="PROSITE" id="PS00352">
    <property type="entry name" value="CSD_1"/>
    <property type="match status" value="4"/>
</dbReference>
<evidence type="ECO:0000313" key="14">
    <source>
        <dbReference type="Proteomes" id="UP000052978"/>
    </source>
</evidence>
<evidence type="ECO:0000259" key="11">
    <source>
        <dbReference type="PROSITE" id="PS51857"/>
    </source>
</evidence>
<dbReference type="GO" id="GO:0000932">
    <property type="term" value="C:P-body"/>
    <property type="evidence" value="ECO:0007669"/>
    <property type="project" value="UniProtKB-SubCell"/>
</dbReference>
<evidence type="ECO:0000259" key="12">
    <source>
        <dbReference type="PROSITE" id="PS51938"/>
    </source>
</evidence>
<keyword evidence="4" id="KW-0597">Phosphoprotein</keyword>
<dbReference type="FunFam" id="2.40.50.140:FF:000093">
    <property type="entry name" value="cold shock domain-containing protein E1 isoform X1"/>
    <property type="match status" value="1"/>
</dbReference>
<dbReference type="SMART" id="SM00357">
    <property type="entry name" value="CSP"/>
    <property type="match status" value="5"/>
</dbReference>
<dbReference type="CDD" id="cd04458">
    <property type="entry name" value="CSP_CDS"/>
    <property type="match status" value="2"/>
</dbReference>
<organism evidence="13 14">
    <name type="scientific">Myotis brandtii</name>
    <name type="common">Brandt's bat</name>
    <dbReference type="NCBI Taxonomy" id="109478"/>
    <lineage>
        <taxon>Eukaryota</taxon>
        <taxon>Metazoa</taxon>
        <taxon>Chordata</taxon>
        <taxon>Craniata</taxon>
        <taxon>Vertebrata</taxon>
        <taxon>Euteleostomi</taxon>
        <taxon>Mammalia</taxon>
        <taxon>Eutheria</taxon>
        <taxon>Laurasiatheria</taxon>
        <taxon>Chiroptera</taxon>
        <taxon>Yangochiroptera</taxon>
        <taxon>Vespertilionidae</taxon>
        <taxon>Myotis</taxon>
    </lineage>
</organism>
<dbReference type="InterPro" id="IPR002059">
    <property type="entry name" value="CSP_DNA-bd"/>
</dbReference>
<dbReference type="PANTHER" id="PTHR12913">
    <property type="entry name" value="UNR PROTEIN N-RAS UPSTREAM GENE PROTEIN"/>
    <property type="match status" value="1"/>
</dbReference>
<feature type="domain" description="CSD" evidence="11">
    <location>
        <begin position="515"/>
        <end position="578"/>
    </location>
</feature>
<feature type="domain" description="CSD" evidence="11">
    <location>
        <begin position="670"/>
        <end position="734"/>
    </location>
</feature>
<evidence type="ECO:0000256" key="5">
    <source>
        <dbReference type="ARBA" id="ARBA00022737"/>
    </source>
</evidence>
<dbReference type="GO" id="GO:0003723">
    <property type="term" value="F:RNA binding"/>
    <property type="evidence" value="ECO:0007669"/>
    <property type="project" value="UniProtKB-KW"/>
</dbReference>
<evidence type="ECO:0000256" key="8">
    <source>
        <dbReference type="ARBA" id="ARBA00057277"/>
    </source>
</evidence>
<feature type="domain" description="CSD" evidence="11">
    <location>
        <begin position="439"/>
        <end position="506"/>
    </location>
</feature>
<dbReference type="InterPro" id="IPR056400">
    <property type="entry name" value="CSDE1"/>
</dbReference>
<dbReference type="FunFam" id="2.40.50.140:FF:000055">
    <property type="entry name" value="Cold shock domain containing E1, RNA-binding"/>
    <property type="match status" value="1"/>
</dbReference>
<accession>S7MJW5</accession>
<dbReference type="SUPFAM" id="SSF50249">
    <property type="entry name" value="Nucleic acid-binding proteins"/>
    <property type="match status" value="5"/>
</dbReference>
<keyword evidence="5" id="KW-0677">Repeat</keyword>
<feature type="domain" description="CSD" evidence="11">
    <location>
        <begin position="67"/>
        <end position="131"/>
    </location>
</feature>
<dbReference type="InterPro" id="IPR012340">
    <property type="entry name" value="NA-bd_OB-fold"/>
</dbReference>
<feature type="domain" description="CSD" evidence="11">
    <location>
        <begin position="359"/>
        <end position="419"/>
    </location>
</feature>
<evidence type="ECO:0000256" key="9">
    <source>
        <dbReference type="ARBA" id="ARBA00065656"/>
    </source>
</evidence>
<feature type="domain" description="SUZ-C" evidence="12">
    <location>
        <begin position="745"/>
        <end position="786"/>
    </location>
</feature>
<evidence type="ECO:0000256" key="7">
    <source>
        <dbReference type="ARBA" id="ARBA00044751"/>
    </source>
</evidence>
<comment type="subunit">
    <text evidence="9">Component of a multi subunit autoregulatory ribonucleoprotein complex (ARC), at least composed of IGF2BP1, PABPC1 and CSDE1. Interacts with STRAP. Part of a complex associated with the FOS mCRD domain and consisting of PABPC1, PAIP1, HNRPD and SYNCRIP. The interaction with PABPC1 is direct and RNA-independent. Interacts with EIF4ENIF1/4E-T.</text>
</comment>
<sequence>MRERVVLVRLLGDRQLSSFETCAEKEESANTTESAIFDYHCEMSFDPNLLHNNGHNGYPNGTSAALRETGVIEKLLTSYGFIQCSERQARLFFHCSQYNGNLQDLKVGDDVEFEVSSDRRTGKPIAVKLVKIKQEILPEDRMNGQEVFYLTYTPEDVEGNVQLETGDKINFVIDNNKHTGAVSARNIMLLKKKQARCQGVVCAMKEAFGFIERGDVVKEIFFHYSEFKGDLEALQPGDDVEFTIKDRNGKEVATDVRLLPQGTVIFEDISFEHFEGTVTKVIPKVTSKNQNDPLPGRIKVNFVIPKELPFGDKDTKSKVTLLEGDHVRFNISTDRRDKLERATNIEVLSNTFQFTNEAREMGVIAAMRDGFGFIKCVDRDARMFFHYSEILDGNQLHIADEVEFTVVPKLPKSIVSFHPHSDHRFLGTVEKEATFSNPKTTSPNKGKEKEAEDGIIAYDDCGVKLTIAFQAKDVDGSTSPQIGDKVEFSISDKQRPGQQIATCVRLLGRNSNSKRLLGYVATLKDNFGFIETANHDKEIFFHYSEFSGDVDSLELGDMVEYSLSKGKGNKVSAEKVNKTHSVNGITEEADPTIYSGKVIRPLRSVDPTQTEYQGMIEIMEEGDMKGEVYPFGIVGMANKGDCLQKGESVKFQLCVLGQNAQTMAYNITPLRRATVECVKDQFGFINYEVGDSKKLFFHVKEVQDGIELQAGDEVEFSVILNQRTGKCSACNVWRVCEGPKAVAAPRPDRLVNRLKNITLDDASAPRLMVLRQPRGPDNSMGFGVERKIRQAGVID</sequence>
<comment type="subcellular location">
    <subcellularLocation>
        <location evidence="1">Cytoplasm</location>
        <location evidence="1">P-body</location>
    </subcellularLocation>
    <subcellularLocation>
        <location evidence="2">Cytoplasm</location>
        <location evidence="2">Stress granule</location>
    </subcellularLocation>
</comment>
<feature type="domain" description="CSD" evidence="11">
    <location>
        <begin position="611"/>
        <end position="669"/>
    </location>
</feature>